<accession>A0ABX1IUY7</accession>
<evidence type="ECO:0000313" key="2">
    <source>
        <dbReference type="Proteomes" id="UP000744032"/>
    </source>
</evidence>
<protein>
    <submittedName>
        <fullName evidence="1">Uncharacterized protein</fullName>
    </submittedName>
</protein>
<dbReference type="RefSeq" id="WP_168375819.1">
    <property type="nucleotide sequence ID" value="NZ_JAAXMD010000359.1"/>
</dbReference>
<gene>
    <name evidence="1" type="ORF">HF200_27490</name>
</gene>
<dbReference type="EMBL" id="JAAXMD010000359">
    <property type="protein sequence ID" value="NKQ28043.1"/>
    <property type="molecule type" value="Genomic_DNA"/>
</dbReference>
<evidence type="ECO:0000313" key="1">
    <source>
        <dbReference type="EMBL" id="NKQ28043.1"/>
    </source>
</evidence>
<sequence>MSKITRHIGTCAKPATTLIEGRAPVDGLAYGPIRTEVYACDDHARTARTEWIEQPLTAFTVLTRPAAGHGCGEALDRD</sequence>
<dbReference type="Proteomes" id="UP000744032">
    <property type="component" value="Unassembled WGS sequence"/>
</dbReference>
<keyword evidence="2" id="KW-1185">Reference proteome</keyword>
<proteinExistence type="predicted"/>
<organism evidence="1 2">
    <name type="scientific">Streptomyces galbus</name>
    <dbReference type="NCBI Taxonomy" id="33898"/>
    <lineage>
        <taxon>Bacteria</taxon>
        <taxon>Bacillati</taxon>
        <taxon>Actinomycetota</taxon>
        <taxon>Actinomycetes</taxon>
        <taxon>Kitasatosporales</taxon>
        <taxon>Streptomycetaceae</taxon>
        <taxon>Streptomyces</taxon>
    </lineage>
</organism>
<name>A0ABX1IUY7_STRGB</name>
<comment type="caution">
    <text evidence="1">The sequence shown here is derived from an EMBL/GenBank/DDBJ whole genome shotgun (WGS) entry which is preliminary data.</text>
</comment>
<reference evidence="1 2" key="1">
    <citation type="submission" date="2020-04" db="EMBL/GenBank/DDBJ databases">
        <title>Genome sequence of Streptomyces galbus strain I339.</title>
        <authorList>
            <person name="Silva E.A.N."/>
            <person name="Merces M."/>
            <person name="Castelo Branco A.P.O.T."/>
            <person name="Vasconcelos P.C."/>
            <person name="Costa N.P."/>
            <person name="Marinho G.C.S."/>
            <person name="Oliveira C.J.B."/>
            <person name="Araujo D."/>
            <person name="Rodrigues Junior V.S."/>
            <person name="Almeida R."/>
            <person name="Silva Filho U.R."/>
            <person name="Andrade A.S.A."/>
            <person name="Cibulski S.P."/>
        </authorList>
    </citation>
    <scope>NUCLEOTIDE SEQUENCE [LARGE SCALE GENOMIC DNA]</scope>
    <source>
        <strain evidence="1 2">I339</strain>
    </source>
</reference>